<keyword evidence="2 3" id="KW-0802">TPR repeat</keyword>
<dbReference type="Pfam" id="PF14559">
    <property type="entry name" value="TPR_19"/>
    <property type="match status" value="1"/>
</dbReference>
<dbReference type="Proteomes" id="UP000518300">
    <property type="component" value="Unassembled WGS sequence"/>
</dbReference>
<keyword evidence="1" id="KW-0677">Repeat</keyword>
<sequence>MQSLRQLLAEGRLQEALTAATRRLVQQPDDEEALLVSARIALAEGRPDQAEQLLSRVRSPKSRQEVVMMRATAALLREDFAGARNLYLSVTQQPPVPAEAWHGLGLALLALRQVPEARAAHEKAVALKPEMAAFRLELGHALDLEQRDRAAVHQFVRALRLDPRDSRGYWVLAQLLERRGKARSARRILELGLRLLPESRLLRATLDASQPLTGAGPEDPVSALLREASELMERKRNRDALKLLRAGWDKGLRSVELKLLEAEACRALLPPDMPAAVRAYEEAISLAPEDWKPLTHLGICLLSEGQRHLPRATEALETARRLAPELPETALNLILAYVKGNRLPEARELGRQVEEALPPDHPLRVQAGSLLEDLRQV</sequence>
<proteinExistence type="predicted"/>
<dbReference type="Gene3D" id="1.25.40.10">
    <property type="entry name" value="Tetratricopeptide repeat domain"/>
    <property type="match status" value="3"/>
</dbReference>
<dbReference type="AlphaFoldDB" id="A0A848LID6"/>
<feature type="repeat" description="TPR" evidence="3">
    <location>
        <begin position="132"/>
        <end position="165"/>
    </location>
</feature>
<reference evidence="4 5" key="1">
    <citation type="submission" date="2020-04" db="EMBL/GenBank/DDBJ databases">
        <title>Draft genome of Pyxidicoccus fallax type strain.</title>
        <authorList>
            <person name="Whitworth D.E."/>
        </authorList>
    </citation>
    <scope>NUCLEOTIDE SEQUENCE [LARGE SCALE GENOMIC DNA]</scope>
    <source>
        <strain evidence="4 5">DSM 14698</strain>
    </source>
</reference>
<dbReference type="RefSeq" id="WP_169346759.1">
    <property type="nucleotide sequence ID" value="NZ_JABBJJ010000099.1"/>
</dbReference>
<gene>
    <name evidence="4" type="ORF">HG543_21820</name>
</gene>
<evidence type="ECO:0000313" key="4">
    <source>
        <dbReference type="EMBL" id="NMO17479.1"/>
    </source>
</evidence>
<dbReference type="PANTHER" id="PTHR45586">
    <property type="entry name" value="TPR REPEAT-CONTAINING PROTEIN PA4667"/>
    <property type="match status" value="1"/>
</dbReference>
<protein>
    <submittedName>
        <fullName evidence="4">Tetratricopeptide repeat protein</fullName>
    </submittedName>
</protein>
<dbReference type="InterPro" id="IPR051012">
    <property type="entry name" value="CellSynth/LPSAsmb/PSIAsmb"/>
</dbReference>
<accession>A0A848LID6</accession>
<evidence type="ECO:0000256" key="3">
    <source>
        <dbReference type="PROSITE-ProRule" id="PRU00339"/>
    </source>
</evidence>
<comment type="caution">
    <text evidence="4">The sequence shown here is derived from an EMBL/GenBank/DDBJ whole genome shotgun (WGS) entry which is preliminary data.</text>
</comment>
<dbReference type="SUPFAM" id="SSF48452">
    <property type="entry name" value="TPR-like"/>
    <property type="match status" value="2"/>
</dbReference>
<dbReference type="PROSITE" id="PS50005">
    <property type="entry name" value="TPR"/>
    <property type="match status" value="2"/>
</dbReference>
<dbReference type="PANTHER" id="PTHR45586:SF1">
    <property type="entry name" value="LIPOPOLYSACCHARIDE ASSEMBLY PROTEIN B"/>
    <property type="match status" value="1"/>
</dbReference>
<evidence type="ECO:0000256" key="1">
    <source>
        <dbReference type="ARBA" id="ARBA00022737"/>
    </source>
</evidence>
<evidence type="ECO:0000313" key="5">
    <source>
        <dbReference type="Proteomes" id="UP000518300"/>
    </source>
</evidence>
<dbReference type="EMBL" id="JABBJJ010000099">
    <property type="protein sequence ID" value="NMO17479.1"/>
    <property type="molecule type" value="Genomic_DNA"/>
</dbReference>
<keyword evidence="5" id="KW-1185">Reference proteome</keyword>
<name>A0A848LID6_9BACT</name>
<feature type="repeat" description="TPR" evidence="3">
    <location>
        <begin position="98"/>
        <end position="131"/>
    </location>
</feature>
<dbReference type="Pfam" id="PF13432">
    <property type="entry name" value="TPR_16"/>
    <property type="match status" value="3"/>
</dbReference>
<dbReference type="SMART" id="SM00028">
    <property type="entry name" value="TPR"/>
    <property type="match status" value="5"/>
</dbReference>
<dbReference type="InterPro" id="IPR011990">
    <property type="entry name" value="TPR-like_helical_dom_sf"/>
</dbReference>
<dbReference type="InterPro" id="IPR019734">
    <property type="entry name" value="TPR_rpt"/>
</dbReference>
<evidence type="ECO:0000256" key="2">
    <source>
        <dbReference type="ARBA" id="ARBA00022803"/>
    </source>
</evidence>
<organism evidence="4 5">
    <name type="scientific">Pyxidicoccus fallax</name>
    <dbReference type="NCBI Taxonomy" id="394095"/>
    <lineage>
        <taxon>Bacteria</taxon>
        <taxon>Pseudomonadati</taxon>
        <taxon>Myxococcota</taxon>
        <taxon>Myxococcia</taxon>
        <taxon>Myxococcales</taxon>
        <taxon>Cystobacterineae</taxon>
        <taxon>Myxococcaceae</taxon>
        <taxon>Pyxidicoccus</taxon>
    </lineage>
</organism>